<comment type="caution">
    <text evidence="3">The sequence shown here is derived from an EMBL/GenBank/DDBJ whole genome shotgun (WGS) entry which is preliminary data.</text>
</comment>
<keyword evidence="1" id="KW-0812">Transmembrane</keyword>
<keyword evidence="1" id="KW-0472">Membrane</keyword>
<dbReference type="EMBL" id="AOCK01000002">
    <property type="protein sequence ID" value="EMQ99981.1"/>
    <property type="molecule type" value="Genomic_DNA"/>
</dbReference>
<evidence type="ECO:0000313" key="4">
    <source>
        <dbReference type="Proteomes" id="UP000012015"/>
    </source>
</evidence>
<name>M7MY44_9MICC</name>
<organism evidence="3 4">
    <name type="scientific">Paeniglutamicibacter gangotriensis Lz1y</name>
    <dbReference type="NCBI Taxonomy" id="1276920"/>
    <lineage>
        <taxon>Bacteria</taxon>
        <taxon>Bacillati</taxon>
        <taxon>Actinomycetota</taxon>
        <taxon>Actinomycetes</taxon>
        <taxon>Micrococcales</taxon>
        <taxon>Micrococcaceae</taxon>
        <taxon>Paeniglutamicibacter</taxon>
    </lineage>
</organism>
<dbReference type="eggNOG" id="COG1835">
    <property type="taxonomic scope" value="Bacteria"/>
</dbReference>
<feature type="transmembrane region" description="Helical" evidence="1">
    <location>
        <begin position="54"/>
        <end position="75"/>
    </location>
</feature>
<keyword evidence="1" id="KW-1133">Transmembrane helix</keyword>
<feature type="transmembrane region" description="Helical" evidence="1">
    <location>
        <begin position="284"/>
        <end position="307"/>
    </location>
</feature>
<keyword evidence="4" id="KW-1185">Reference proteome</keyword>
<feature type="transmembrane region" description="Helical" evidence="1">
    <location>
        <begin position="96"/>
        <end position="116"/>
    </location>
</feature>
<feature type="domain" description="Acyltransferase 3" evidence="2">
    <location>
        <begin position="16"/>
        <end position="335"/>
    </location>
</feature>
<evidence type="ECO:0000313" key="3">
    <source>
        <dbReference type="EMBL" id="EMQ99981.1"/>
    </source>
</evidence>
<dbReference type="GO" id="GO:0016747">
    <property type="term" value="F:acyltransferase activity, transferring groups other than amino-acyl groups"/>
    <property type="evidence" value="ECO:0007669"/>
    <property type="project" value="InterPro"/>
</dbReference>
<feature type="transmembrane region" description="Helical" evidence="1">
    <location>
        <begin position="319"/>
        <end position="338"/>
    </location>
</feature>
<dbReference type="GO" id="GO:0016020">
    <property type="term" value="C:membrane"/>
    <property type="evidence" value="ECO:0007669"/>
    <property type="project" value="TreeGrafter"/>
</dbReference>
<dbReference type="PANTHER" id="PTHR23028:SF53">
    <property type="entry name" value="ACYL_TRANSF_3 DOMAIN-CONTAINING PROTEIN"/>
    <property type="match status" value="1"/>
</dbReference>
<feature type="transmembrane region" description="Helical" evidence="1">
    <location>
        <begin position="15"/>
        <end position="34"/>
    </location>
</feature>
<sequence>MQALIEKPARVRFRLLDGLRFFAAFAVIAYHYIAYSHTRWGVPPIELFPHLAPVAAYGALGVHLFFIISGFVILMSAQSRTVGEFVASRISRLFPAYWFAVLAAVFLYLVIAPGMFTPISGGDILANLTMAQQGLGVKNIDGVYWTLWVELLFYILICGLICIKPTERKIMGFAILWPIIAVIGQQSESGFLTLLLSPKYAALFAGGMGLYLIHAHGHNTARWLVVIFNALVACQQATGYVSGIMSRATGQQLSQTVGIAIILGFFALVALATVTPLKGMGPGWLTYAGALTYPIYLVHEAWGWWIIQSVYPVAGKWSALLLAVLVSVALAAAIERLVERPLRPILTRVLKNNLSDSSKERFLVS</sequence>
<evidence type="ECO:0000259" key="2">
    <source>
        <dbReference type="Pfam" id="PF01757"/>
    </source>
</evidence>
<feature type="transmembrane region" description="Helical" evidence="1">
    <location>
        <begin position="257"/>
        <end position="277"/>
    </location>
</feature>
<accession>M7MY44</accession>
<protein>
    <recommendedName>
        <fullName evidence="2">Acyltransferase 3 domain-containing protein</fullName>
    </recommendedName>
</protein>
<feature type="transmembrane region" description="Helical" evidence="1">
    <location>
        <begin position="225"/>
        <end position="245"/>
    </location>
</feature>
<proteinExistence type="predicted"/>
<dbReference type="GO" id="GO:0009103">
    <property type="term" value="P:lipopolysaccharide biosynthetic process"/>
    <property type="evidence" value="ECO:0007669"/>
    <property type="project" value="TreeGrafter"/>
</dbReference>
<gene>
    <name evidence="3" type="ORF">ADIAG_01090</name>
</gene>
<dbReference type="AlphaFoldDB" id="M7MY44"/>
<feature type="transmembrane region" description="Helical" evidence="1">
    <location>
        <begin position="192"/>
        <end position="213"/>
    </location>
</feature>
<dbReference type="InterPro" id="IPR002656">
    <property type="entry name" value="Acyl_transf_3_dom"/>
</dbReference>
<evidence type="ECO:0000256" key="1">
    <source>
        <dbReference type="SAM" id="Phobius"/>
    </source>
</evidence>
<dbReference type="InterPro" id="IPR050879">
    <property type="entry name" value="Acyltransferase_3"/>
</dbReference>
<feature type="transmembrane region" description="Helical" evidence="1">
    <location>
        <begin position="143"/>
        <end position="163"/>
    </location>
</feature>
<dbReference type="PANTHER" id="PTHR23028">
    <property type="entry name" value="ACETYLTRANSFERASE"/>
    <property type="match status" value="1"/>
</dbReference>
<dbReference type="Pfam" id="PF01757">
    <property type="entry name" value="Acyl_transf_3"/>
    <property type="match status" value="1"/>
</dbReference>
<dbReference type="RefSeq" id="WP_007270288.1">
    <property type="nucleotide sequence ID" value="NZ_AOCK01000002.1"/>
</dbReference>
<dbReference type="STRING" id="1276920.ADIAG_01090"/>
<reference evidence="3 4" key="1">
    <citation type="journal article" date="2013" name="Genome Announc.">
        <title>Draft Genome Sequence of Arthrobacter gangotriensis Strain Lz1yT, Isolated from a Penguin Rookery Soil Sample Collected in Antarctica, near the Indian Station Dakshin Gangotri.</title>
        <authorList>
            <person name="Shivaji S."/>
            <person name="Ara S."/>
            <person name="Bandi S."/>
            <person name="Singh A."/>
            <person name="Kumar Pinnaka A."/>
        </authorList>
    </citation>
    <scope>NUCLEOTIDE SEQUENCE [LARGE SCALE GENOMIC DNA]</scope>
    <source>
        <strain evidence="3 4">Lz1y</strain>
    </source>
</reference>
<dbReference type="Proteomes" id="UP000012015">
    <property type="component" value="Unassembled WGS sequence"/>
</dbReference>